<dbReference type="Gene3D" id="3.40.50.280">
    <property type="entry name" value="Cobalamin-binding domain"/>
    <property type="match status" value="1"/>
</dbReference>
<dbReference type="GO" id="GO:0005829">
    <property type="term" value="C:cytosol"/>
    <property type="evidence" value="ECO:0007669"/>
    <property type="project" value="TreeGrafter"/>
</dbReference>
<dbReference type="GO" id="GO:0046872">
    <property type="term" value="F:metal ion binding"/>
    <property type="evidence" value="ECO:0007669"/>
    <property type="project" value="UniProtKB-KW"/>
</dbReference>
<organism evidence="8 9">
    <name type="scientific">Parathalassolituus penaei</name>
    <dbReference type="NCBI Taxonomy" id="2997323"/>
    <lineage>
        <taxon>Bacteria</taxon>
        <taxon>Pseudomonadati</taxon>
        <taxon>Pseudomonadota</taxon>
        <taxon>Gammaproteobacteria</taxon>
        <taxon>Oceanospirillales</taxon>
        <taxon>Oceanospirillaceae</taxon>
        <taxon>Parathalassolituus</taxon>
    </lineage>
</organism>
<gene>
    <name evidence="8" type="ORF">OUO13_08210</name>
</gene>
<dbReference type="PANTHER" id="PTHR43409">
    <property type="entry name" value="ANAEROBIC MAGNESIUM-PROTOPORPHYRIN IX MONOMETHYL ESTER CYCLASE-RELATED"/>
    <property type="match status" value="1"/>
</dbReference>
<evidence type="ECO:0000256" key="2">
    <source>
        <dbReference type="ARBA" id="ARBA00022691"/>
    </source>
</evidence>
<proteinExistence type="predicted"/>
<evidence type="ECO:0000256" key="1">
    <source>
        <dbReference type="ARBA" id="ARBA00001966"/>
    </source>
</evidence>
<dbReference type="CDD" id="cd01335">
    <property type="entry name" value="Radical_SAM"/>
    <property type="match status" value="1"/>
</dbReference>
<protein>
    <submittedName>
        <fullName evidence="8">Radical SAM protein</fullName>
    </submittedName>
</protein>
<dbReference type="GO" id="GO:0031419">
    <property type="term" value="F:cobalamin binding"/>
    <property type="evidence" value="ECO:0007669"/>
    <property type="project" value="InterPro"/>
</dbReference>
<dbReference type="InterPro" id="IPR051198">
    <property type="entry name" value="BchE-like"/>
</dbReference>
<dbReference type="AlphaFoldDB" id="A0A9X3ISD8"/>
<dbReference type="Pfam" id="PF04055">
    <property type="entry name" value="Radical_SAM"/>
    <property type="match status" value="1"/>
</dbReference>
<dbReference type="Pfam" id="PF02310">
    <property type="entry name" value="B12-binding"/>
    <property type="match status" value="1"/>
</dbReference>
<dbReference type="InterPro" id="IPR058240">
    <property type="entry name" value="rSAM_sf"/>
</dbReference>
<comment type="caution">
    <text evidence="8">The sequence shown here is derived from an EMBL/GenBank/DDBJ whole genome shotgun (WGS) entry which is preliminary data.</text>
</comment>
<dbReference type="InterPro" id="IPR007197">
    <property type="entry name" value="rSAM"/>
</dbReference>
<dbReference type="PROSITE" id="PS51918">
    <property type="entry name" value="RADICAL_SAM"/>
    <property type="match status" value="1"/>
</dbReference>
<dbReference type="SMART" id="SM00729">
    <property type="entry name" value="Elp3"/>
    <property type="match status" value="1"/>
</dbReference>
<keyword evidence="2" id="KW-0949">S-adenosyl-L-methionine</keyword>
<dbReference type="GO" id="GO:0051536">
    <property type="term" value="F:iron-sulfur cluster binding"/>
    <property type="evidence" value="ECO:0007669"/>
    <property type="project" value="UniProtKB-KW"/>
</dbReference>
<keyword evidence="4" id="KW-0408">Iron</keyword>
<evidence type="ECO:0000313" key="9">
    <source>
        <dbReference type="Proteomes" id="UP001150830"/>
    </source>
</evidence>
<dbReference type="InterPro" id="IPR006158">
    <property type="entry name" value="Cobalamin-bd"/>
</dbReference>
<evidence type="ECO:0000259" key="6">
    <source>
        <dbReference type="PROSITE" id="PS51332"/>
    </source>
</evidence>
<feature type="domain" description="B12-binding" evidence="6">
    <location>
        <begin position="6"/>
        <end position="150"/>
    </location>
</feature>
<dbReference type="InterPro" id="IPR023404">
    <property type="entry name" value="rSAM_horseshoe"/>
</dbReference>
<dbReference type="PANTHER" id="PTHR43409:SF16">
    <property type="entry name" value="SLR0320 PROTEIN"/>
    <property type="match status" value="1"/>
</dbReference>
<feature type="domain" description="Radical SAM core" evidence="7">
    <location>
        <begin position="178"/>
        <end position="398"/>
    </location>
</feature>
<dbReference type="Proteomes" id="UP001150830">
    <property type="component" value="Unassembled WGS sequence"/>
</dbReference>
<comment type="cofactor">
    <cofactor evidence="1">
        <name>[4Fe-4S] cluster</name>
        <dbReference type="ChEBI" id="CHEBI:49883"/>
    </cofactor>
</comment>
<keyword evidence="3" id="KW-0479">Metal-binding</keyword>
<keyword evidence="5" id="KW-0411">Iron-sulfur</keyword>
<dbReference type="EMBL" id="JAPNOA010000024">
    <property type="protein sequence ID" value="MCY0965165.1"/>
    <property type="molecule type" value="Genomic_DNA"/>
</dbReference>
<dbReference type="Gene3D" id="3.80.30.20">
    <property type="entry name" value="tm_1862 like domain"/>
    <property type="match status" value="1"/>
</dbReference>
<dbReference type="InterPro" id="IPR006638">
    <property type="entry name" value="Elp3/MiaA/NifB-like_rSAM"/>
</dbReference>
<reference evidence="8" key="1">
    <citation type="submission" date="2022-11" db="EMBL/GenBank/DDBJ databases">
        <title>Parathalassolutuus dongxingensis gen. nov., sp. nov., a novel member of family Oceanospirillaceae isolated from a coastal shrimp pond in Guangxi, China.</title>
        <authorList>
            <person name="Chen H."/>
        </authorList>
    </citation>
    <scope>NUCLEOTIDE SEQUENCE</scope>
    <source>
        <strain evidence="8">G-43</strain>
    </source>
</reference>
<keyword evidence="9" id="KW-1185">Reference proteome</keyword>
<sequence length="444" mass="49902">MSKFVILVSLDWERPQDGRSSLGIASIAAALKASNIQYDLLEAAVNDMAFNPVAFEKQLLEHIHQRSLQGHQCLVGIGTFIWNEPVTQQLTEAIHSSTAATVVLGGPQISYADAGQLEHLYPFADVFVRGHGEKAMVALAMEEYPHGLGIHFAGAHDLGEKANYALEELPSPYLTGVLQPGKKIRWETMRGCPFKCSFCQHRGTGDRFKLKQHQFDFERIIKEAYLFAEAGVERISILDPIFHLDIPRTVDLLKLFRKIGLKAELALQCRFESIKDEFLDALEGLNVVLEFGLQTAIWEEGKRIGRPNRLDMADDIIQKLQARNLRFEVSLIYGLPGQTLASFRQSLSWCWSRGITEIRAWPLMILRGTELDHQREEYGLIESADEAIPHVIASNSFSHAEYLQMRALANACNPAAIETLQNNTQPPSTTSPEKELHHGIFYRA</sequence>
<dbReference type="SUPFAM" id="SSF102114">
    <property type="entry name" value="Radical SAM enzymes"/>
    <property type="match status" value="1"/>
</dbReference>
<dbReference type="PROSITE" id="PS51332">
    <property type="entry name" value="B12_BINDING"/>
    <property type="match status" value="1"/>
</dbReference>
<dbReference type="RefSeq" id="WP_283173380.1">
    <property type="nucleotide sequence ID" value="NZ_JAPNOA010000024.1"/>
</dbReference>
<accession>A0A9X3ISD8</accession>
<evidence type="ECO:0000256" key="5">
    <source>
        <dbReference type="ARBA" id="ARBA00023014"/>
    </source>
</evidence>
<dbReference type="SFLD" id="SFLDG01082">
    <property type="entry name" value="B12-binding_domain_containing"/>
    <property type="match status" value="1"/>
</dbReference>
<evidence type="ECO:0000259" key="7">
    <source>
        <dbReference type="PROSITE" id="PS51918"/>
    </source>
</evidence>
<name>A0A9X3ISD8_9GAMM</name>
<evidence type="ECO:0000256" key="3">
    <source>
        <dbReference type="ARBA" id="ARBA00022723"/>
    </source>
</evidence>
<evidence type="ECO:0000313" key="8">
    <source>
        <dbReference type="EMBL" id="MCY0965165.1"/>
    </source>
</evidence>
<evidence type="ECO:0000256" key="4">
    <source>
        <dbReference type="ARBA" id="ARBA00023004"/>
    </source>
</evidence>
<dbReference type="GO" id="GO:0003824">
    <property type="term" value="F:catalytic activity"/>
    <property type="evidence" value="ECO:0007669"/>
    <property type="project" value="InterPro"/>
</dbReference>
<dbReference type="SFLD" id="SFLDS00029">
    <property type="entry name" value="Radical_SAM"/>
    <property type="match status" value="1"/>
</dbReference>